<dbReference type="Pfam" id="PF01554">
    <property type="entry name" value="MatE"/>
    <property type="match status" value="2"/>
</dbReference>
<evidence type="ECO:0000256" key="4">
    <source>
        <dbReference type="ARBA" id="ARBA00020268"/>
    </source>
</evidence>
<feature type="transmembrane region" description="Helical" evidence="13">
    <location>
        <begin position="84"/>
        <end position="109"/>
    </location>
</feature>
<evidence type="ECO:0000256" key="2">
    <source>
        <dbReference type="ARBA" id="ARBA00004651"/>
    </source>
</evidence>
<keyword evidence="11 13" id="KW-0472">Membrane</keyword>
<feature type="transmembrane region" description="Helical" evidence="13">
    <location>
        <begin position="12"/>
        <end position="31"/>
    </location>
</feature>
<evidence type="ECO:0000256" key="9">
    <source>
        <dbReference type="ARBA" id="ARBA00022989"/>
    </source>
</evidence>
<evidence type="ECO:0000256" key="1">
    <source>
        <dbReference type="ARBA" id="ARBA00003408"/>
    </source>
</evidence>
<evidence type="ECO:0000256" key="12">
    <source>
        <dbReference type="ARBA" id="ARBA00031636"/>
    </source>
</evidence>
<keyword evidence="10" id="KW-0406">Ion transport</keyword>
<evidence type="ECO:0000313" key="15">
    <source>
        <dbReference type="Proteomes" id="UP001597497"/>
    </source>
</evidence>
<evidence type="ECO:0000256" key="6">
    <source>
        <dbReference type="ARBA" id="ARBA00022449"/>
    </source>
</evidence>
<evidence type="ECO:0000313" key="14">
    <source>
        <dbReference type="EMBL" id="MFD2671219.1"/>
    </source>
</evidence>
<comment type="similarity">
    <text evidence="3">Belongs to the multi antimicrobial extrusion (MATE) (TC 2.A.66.1) family.</text>
</comment>
<proteinExistence type="inferred from homology"/>
<dbReference type="NCBIfam" id="TIGR00797">
    <property type="entry name" value="matE"/>
    <property type="match status" value="1"/>
</dbReference>
<feature type="transmembrane region" description="Helical" evidence="13">
    <location>
        <begin position="317"/>
        <end position="340"/>
    </location>
</feature>
<evidence type="ECO:0000256" key="7">
    <source>
        <dbReference type="ARBA" id="ARBA00022475"/>
    </source>
</evidence>
<organism evidence="14 15">
    <name type="scientific">Marinicrinis sediminis</name>
    <dbReference type="NCBI Taxonomy" id="1652465"/>
    <lineage>
        <taxon>Bacteria</taxon>
        <taxon>Bacillati</taxon>
        <taxon>Bacillota</taxon>
        <taxon>Bacilli</taxon>
        <taxon>Bacillales</taxon>
        <taxon>Paenibacillaceae</taxon>
    </lineage>
</organism>
<name>A0ABW5R9W7_9BACL</name>
<comment type="caution">
    <text evidence="14">The sequence shown here is derived from an EMBL/GenBank/DDBJ whole genome shotgun (WGS) entry which is preliminary data.</text>
</comment>
<evidence type="ECO:0000256" key="13">
    <source>
        <dbReference type="SAM" id="Phobius"/>
    </source>
</evidence>
<feature type="transmembrane region" description="Helical" evidence="13">
    <location>
        <begin position="162"/>
        <end position="181"/>
    </location>
</feature>
<keyword evidence="7" id="KW-1003">Cell membrane</keyword>
<evidence type="ECO:0000256" key="11">
    <source>
        <dbReference type="ARBA" id="ARBA00023136"/>
    </source>
</evidence>
<comment type="subcellular location">
    <subcellularLocation>
        <location evidence="2">Cell membrane</location>
        <topology evidence="2">Multi-pass membrane protein</topology>
    </subcellularLocation>
</comment>
<dbReference type="PANTHER" id="PTHR43298">
    <property type="entry name" value="MULTIDRUG RESISTANCE PROTEIN NORM-RELATED"/>
    <property type="match status" value="1"/>
</dbReference>
<feature type="transmembrane region" description="Helical" evidence="13">
    <location>
        <begin position="415"/>
        <end position="433"/>
    </location>
</feature>
<dbReference type="InterPro" id="IPR050222">
    <property type="entry name" value="MATE_MdtK"/>
</dbReference>
<evidence type="ECO:0000256" key="10">
    <source>
        <dbReference type="ARBA" id="ARBA00023065"/>
    </source>
</evidence>
<feature type="transmembrane region" description="Helical" evidence="13">
    <location>
        <begin position="233"/>
        <end position="253"/>
    </location>
</feature>
<dbReference type="Proteomes" id="UP001597497">
    <property type="component" value="Unassembled WGS sequence"/>
</dbReference>
<dbReference type="InterPro" id="IPR002528">
    <property type="entry name" value="MATE_fam"/>
</dbReference>
<dbReference type="RefSeq" id="WP_379928656.1">
    <property type="nucleotide sequence ID" value="NZ_JBHUMM010000010.1"/>
</dbReference>
<comment type="function">
    <text evidence="1">Multidrug efflux pump.</text>
</comment>
<feature type="transmembrane region" description="Helical" evidence="13">
    <location>
        <begin position="51"/>
        <end position="72"/>
    </location>
</feature>
<keyword evidence="9 13" id="KW-1133">Transmembrane helix</keyword>
<keyword evidence="8 13" id="KW-0812">Transmembrane</keyword>
<evidence type="ECO:0000256" key="5">
    <source>
        <dbReference type="ARBA" id="ARBA00022448"/>
    </source>
</evidence>
<sequence>MSGEKTFYQNVISIAIPVTLQSIIMASLGMIDQLMVGQVGDTAIATVGMSTKLYAIVAVVLASLATGVSIYTAQFWGKKDTANIARLLGFALAIGSVFTLLFSLLVIFFPERCLQIFTNDPKVLEEGSIYPMIIAFSYFPTMLTMIYSAVARSTTHVKLPMYVSMATAVLNIGLNYLLIFGKMGFPEYGLKGAAIATVAARIFEMVFLISYMYVRKYPGAVGLHRMMGIQMPLVKRFLSTSIPLFLTELLWVLGETGYAVVYGRMGTEEMTAMTISFPLQGLSIGLLTGLASAAGVMVGNKLGADQMDEAMDYAHKFIRLGIVSTIVLGGLIAASSSLYVSAYNVTEDVSRVSIWIILMFSLFFWVKVSNMIIAGGILNSGGDSKFVFVMESLATWVVGVPSAFIAAFVLDLPIYWVYFILSMEEVVRLMVGFGRIRSRKWVRNLVHDVSAQA</sequence>
<accession>A0ABW5R9W7</accession>
<dbReference type="PANTHER" id="PTHR43298:SF2">
    <property type="entry name" value="FMN_FAD EXPORTER YEEO-RELATED"/>
    <property type="match status" value="1"/>
</dbReference>
<protein>
    <recommendedName>
        <fullName evidence="4">Probable multidrug resistance protein NorM</fullName>
    </recommendedName>
    <alternativeName>
        <fullName evidence="12">Multidrug-efflux transporter</fullName>
    </alternativeName>
</protein>
<feature type="transmembrane region" description="Helical" evidence="13">
    <location>
        <begin position="352"/>
        <end position="374"/>
    </location>
</feature>
<feature type="transmembrane region" description="Helical" evidence="13">
    <location>
        <begin position="273"/>
        <end position="296"/>
    </location>
</feature>
<dbReference type="PIRSF" id="PIRSF006603">
    <property type="entry name" value="DinF"/>
    <property type="match status" value="1"/>
</dbReference>
<keyword evidence="15" id="KW-1185">Reference proteome</keyword>
<feature type="transmembrane region" description="Helical" evidence="13">
    <location>
        <begin position="129"/>
        <end position="150"/>
    </location>
</feature>
<keyword evidence="6" id="KW-0050">Antiport</keyword>
<dbReference type="CDD" id="cd13134">
    <property type="entry name" value="MATE_like_8"/>
    <property type="match status" value="1"/>
</dbReference>
<dbReference type="EMBL" id="JBHUMM010000010">
    <property type="protein sequence ID" value="MFD2671219.1"/>
    <property type="molecule type" value="Genomic_DNA"/>
</dbReference>
<gene>
    <name evidence="14" type="ORF">ACFSUC_06330</name>
</gene>
<feature type="transmembrane region" description="Helical" evidence="13">
    <location>
        <begin position="193"/>
        <end position="213"/>
    </location>
</feature>
<evidence type="ECO:0000256" key="3">
    <source>
        <dbReference type="ARBA" id="ARBA00010199"/>
    </source>
</evidence>
<dbReference type="InterPro" id="IPR048279">
    <property type="entry name" value="MdtK-like"/>
</dbReference>
<keyword evidence="5" id="KW-0813">Transport</keyword>
<feature type="transmembrane region" description="Helical" evidence="13">
    <location>
        <begin position="386"/>
        <end position="409"/>
    </location>
</feature>
<evidence type="ECO:0000256" key="8">
    <source>
        <dbReference type="ARBA" id="ARBA00022692"/>
    </source>
</evidence>
<reference evidence="15" key="1">
    <citation type="journal article" date="2019" name="Int. J. Syst. Evol. Microbiol.">
        <title>The Global Catalogue of Microorganisms (GCM) 10K type strain sequencing project: providing services to taxonomists for standard genome sequencing and annotation.</title>
        <authorList>
            <consortium name="The Broad Institute Genomics Platform"/>
            <consortium name="The Broad Institute Genome Sequencing Center for Infectious Disease"/>
            <person name="Wu L."/>
            <person name="Ma J."/>
        </authorList>
    </citation>
    <scope>NUCLEOTIDE SEQUENCE [LARGE SCALE GENOMIC DNA]</scope>
    <source>
        <strain evidence="15">KCTC 33676</strain>
    </source>
</reference>